<dbReference type="Proteomes" id="UP001152888">
    <property type="component" value="Unassembled WGS sequence"/>
</dbReference>
<accession>A0A9P0M5Z4</accession>
<dbReference type="EMBL" id="CAKOFQ010007902">
    <property type="protein sequence ID" value="CAH2009659.1"/>
    <property type="molecule type" value="Genomic_DNA"/>
</dbReference>
<sequence length="315" mass="35652">MDKELLIAAVFERTAIWNKRDKLHSNRNVVDRYWKEISIEIKQDEAKIRKQWKYLRDQFSVELGKLPPPRSGDAAEDLPTSKWPYFTQLLFLKDVIKPRAASGNLSMMQSAQSTQETEEIQSSNENSDNEESSRESEGCVVPPTPISRKTNPTSASITAQRKRRTATDAYQESMLEIEKRKVEYLENKAKRGCNDQDDEHMSFFKSLLPHRDAVGDSKWKRGGGCCINAKKRRNDFVVTSEQGVIGRVTTSEILLTTKAQGQHLWVPLGYRGYRYGSGSVLRILESGNLCGINNISELVGGTFKTPSATKIAWSD</sequence>
<evidence type="ECO:0000256" key="1">
    <source>
        <dbReference type="SAM" id="MobiDB-lite"/>
    </source>
</evidence>
<dbReference type="GO" id="GO:0005667">
    <property type="term" value="C:transcription regulator complex"/>
    <property type="evidence" value="ECO:0007669"/>
    <property type="project" value="TreeGrafter"/>
</dbReference>
<keyword evidence="4" id="KW-1185">Reference proteome</keyword>
<feature type="region of interest" description="Disordered" evidence="1">
    <location>
        <begin position="106"/>
        <end position="170"/>
    </location>
</feature>
<evidence type="ECO:0000313" key="3">
    <source>
        <dbReference type="EMBL" id="CAH2009659.1"/>
    </source>
</evidence>
<dbReference type="Pfam" id="PF10545">
    <property type="entry name" value="MADF_DNA_bdg"/>
    <property type="match status" value="1"/>
</dbReference>
<dbReference type="InterPro" id="IPR039353">
    <property type="entry name" value="TF_Adf1"/>
</dbReference>
<comment type="caution">
    <text evidence="3">The sequence shown here is derived from an EMBL/GenBank/DDBJ whole genome shotgun (WGS) entry which is preliminary data.</text>
</comment>
<dbReference type="PANTHER" id="PTHR12243:SF67">
    <property type="entry name" value="COREPRESSOR OF PANGOLIN, ISOFORM A-RELATED"/>
    <property type="match status" value="1"/>
</dbReference>
<dbReference type="GO" id="GO:0005634">
    <property type="term" value="C:nucleus"/>
    <property type="evidence" value="ECO:0007669"/>
    <property type="project" value="TreeGrafter"/>
</dbReference>
<name>A0A9P0M5Z4_ACAOB</name>
<dbReference type="GO" id="GO:0006357">
    <property type="term" value="P:regulation of transcription by RNA polymerase II"/>
    <property type="evidence" value="ECO:0007669"/>
    <property type="project" value="TreeGrafter"/>
</dbReference>
<dbReference type="AlphaFoldDB" id="A0A9P0M5Z4"/>
<feature type="compositionally biased region" description="Polar residues" evidence="1">
    <location>
        <begin position="106"/>
        <end position="115"/>
    </location>
</feature>
<dbReference type="OrthoDB" id="1696965at2759"/>
<reference evidence="3" key="1">
    <citation type="submission" date="2022-03" db="EMBL/GenBank/DDBJ databases">
        <authorList>
            <person name="Sayadi A."/>
        </authorList>
    </citation>
    <scope>NUCLEOTIDE SEQUENCE</scope>
</reference>
<dbReference type="PANTHER" id="PTHR12243">
    <property type="entry name" value="MADF DOMAIN TRANSCRIPTION FACTOR"/>
    <property type="match status" value="1"/>
</dbReference>
<evidence type="ECO:0000313" key="4">
    <source>
        <dbReference type="Proteomes" id="UP001152888"/>
    </source>
</evidence>
<dbReference type="SMART" id="SM00595">
    <property type="entry name" value="MADF"/>
    <property type="match status" value="1"/>
</dbReference>
<evidence type="ECO:0000259" key="2">
    <source>
        <dbReference type="PROSITE" id="PS51029"/>
    </source>
</evidence>
<organism evidence="3 4">
    <name type="scientific">Acanthoscelides obtectus</name>
    <name type="common">Bean weevil</name>
    <name type="synonym">Bruchus obtectus</name>
    <dbReference type="NCBI Taxonomy" id="200917"/>
    <lineage>
        <taxon>Eukaryota</taxon>
        <taxon>Metazoa</taxon>
        <taxon>Ecdysozoa</taxon>
        <taxon>Arthropoda</taxon>
        <taxon>Hexapoda</taxon>
        <taxon>Insecta</taxon>
        <taxon>Pterygota</taxon>
        <taxon>Neoptera</taxon>
        <taxon>Endopterygota</taxon>
        <taxon>Coleoptera</taxon>
        <taxon>Polyphaga</taxon>
        <taxon>Cucujiformia</taxon>
        <taxon>Chrysomeloidea</taxon>
        <taxon>Chrysomelidae</taxon>
        <taxon>Bruchinae</taxon>
        <taxon>Bruchini</taxon>
        <taxon>Acanthoscelides</taxon>
    </lineage>
</organism>
<protein>
    <recommendedName>
        <fullName evidence="2">MADF domain-containing protein</fullName>
    </recommendedName>
</protein>
<gene>
    <name evidence="3" type="ORF">ACAOBT_LOCUS31027</name>
</gene>
<feature type="domain" description="MADF" evidence="2">
    <location>
        <begin position="5"/>
        <end position="97"/>
    </location>
</feature>
<dbReference type="PROSITE" id="PS51029">
    <property type="entry name" value="MADF"/>
    <property type="match status" value="1"/>
</dbReference>
<proteinExistence type="predicted"/>
<dbReference type="InterPro" id="IPR006578">
    <property type="entry name" value="MADF-dom"/>
</dbReference>
<feature type="compositionally biased region" description="Polar residues" evidence="1">
    <location>
        <begin position="147"/>
        <end position="159"/>
    </location>
</feature>